<organism evidence="3 4">
    <name type="scientific">Salinarimonas ramus</name>
    <dbReference type="NCBI Taxonomy" id="690164"/>
    <lineage>
        <taxon>Bacteria</taxon>
        <taxon>Pseudomonadati</taxon>
        <taxon>Pseudomonadota</taxon>
        <taxon>Alphaproteobacteria</taxon>
        <taxon>Hyphomicrobiales</taxon>
        <taxon>Salinarimonadaceae</taxon>
        <taxon>Salinarimonas</taxon>
    </lineage>
</organism>
<dbReference type="Pfam" id="PF16998">
    <property type="entry name" value="17kDa_Anti_2"/>
    <property type="match status" value="1"/>
</dbReference>
<evidence type="ECO:0000313" key="4">
    <source>
        <dbReference type="Proteomes" id="UP000600449"/>
    </source>
</evidence>
<feature type="region of interest" description="Disordered" evidence="1">
    <location>
        <begin position="1"/>
        <end position="20"/>
    </location>
</feature>
<dbReference type="EMBL" id="BMMF01000004">
    <property type="protein sequence ID" value="GGK30695.1"/>
    <property type="molecule type" value="Genomic_DNA"/>
</dbReference>
<dbReference type="Proteomes" id="UP000600449">
    <property type="component" value="Unassembled WGS sequence"/>
</dbReference>
<dbReference type="InterPro" id="IPR032635">
    <property type="entry name" value="Anti_2"/>
</dbReference>
<dbReference type="RefSeq" id="WP_188911566.1">
    <property type="nucleotide sequence ID" value="NZ_BMMF01000004.1"/>
</dbReference>
<gene>
    <name evidence="3" type="ORF">GCM10011322_16570</name>
</gene>
<dbReference type="AlphaFoldDB" id="A0A917Q6F4"/>
<feature type="compositionally biased region" description="Low complexity" evidence="1">
    <location>
        <begin position="167"/>
        <end position="185"/>
    </location>
</feature>
<feature type="domain" description="Surface antigen" evidence="2">
    <location>
        <begin position="100"/>
        <end position="160"/>
    </location>
</feature>
<protein>
    <recommendedName>
        <fullName evidence="2">Surface antigen domain-containing protein</fullName>
    </recommendedName>
</protein>
<proteinExistence type="predicted"/>
<accession>A0A917Q6F4</accession>
<name>A0A917Q6F4_9HYPH</name>
<evidence type="ECO:0000313" key="3">
    <source>
        <dbReference type="EMBL" id="GGK30695.1"/>
    </source>
</evidence>
<sequence length="192" mass="19331">MGPLPHGLFETDHRAKATRGPEAARTLVVAGALVVALALGACAGAGPLATLSTGEPTTTGSITPLLPSADALTLGLAGGAFAEANAALMRALDPLGPGDAIAFADPASETRGTIAPAAPPHLEGALVCRRFAAETLRETAPPARYEGRACRIAAGRWRIEEARLAQAPSDSPAEAPLPAEALPADLMPRLPG</sequence>
<evidence type="ECO:0000259" key="2">
    <source>
        <dbReference type="Pfam" id="PF16998"/>
    </source>
</evidence>
<evidence type="ECO:0000256" key="1">
    <source>
        <dbReference type="SAM" id="MobiDB-lite"/>
    </source>
</evidence>
<keyword evidence="4" id="KW-1185">Reference proteome</keyword>
<feature type="region of interest" description="Disordered" evidence="1">
    <location>
        <begin position="164"/>
        <end position="192"/>
    </location>
</feature>
<reference evidence="3 4" key="1">
    <citation type="journal article" date="2014" name="Int. J. Syst. Evol. Microbiol.">
        <title>Complete genome sequence of Corynebacterium casei LMG S-19264T (=DSM 44701T), isolated from a smear-ripened cheese.</title>
        <authorList>
            <consortium name="US DOE Joint Genome Institute (JGI-PGF)"/>
            <person name="Walter F."/>
            <person name="Albersmeier A."/>
            <person name="Kalinowski J."/>
            <person name="Ruckert C."/>
        </authorList>
    </citation>
    <scope>NUCLEOTIDE SEQUENCE [LARGE SCALE GENOMIC DNA]</scope>
    <source>
        <strain evidence="3 4">CGMCC 1.9161</strain>
    </source>
</reference>
<comment type="caution">
    <text evidence="3">The sequence shown here is derived from an EMBL/GenBank/DDBJ whole genome shotgun (WGS) entry which is preliminary data.</text>
</comment>